<evidence type="ECO:0000313" key="2">
    <source>
        <dbReference type="EMBL" id="KTD18975.1"/>
    </source>
</evidence>
<dbReference type="Pfam" id="PF00583">
    <property type="entry name" value="Acetyltransf_1"/>
    <property type="match status" value="1"/>
</dbReference>
<keyword evidence="2" id="KW-0808">Transferase</keyword>
<dbReference type="STRING" id="456.Ljor_0198"/>
<keyword evidence="3" id="KW-1185">Reference proteome</keyword>
<dbReference type="PROSITE" id="PS51186">
    <property type="entry name" value="GNAT"/>
    <property type="match status" value="1"/>
</dbReference>
<reference evidence="2 3" key="1">
    <citation type="submission" date="2015-11" db="EMBL/GenBank/DDBJ databases">
        <title>Genomic analysis of 38 Legionella species identifies large and diverse effector repertoires.</title>
        <authorList>
            <person name="Burstein D."/>
            <person name="Amaro F."/>
            <person name="Zusman T."/>
            <person name="Lifshitz Z."/>
            <person name="Cohen O."/>
            <person name="Gilbert J.A."/>
            <person name="Pupko T."/>
            <person name="Shuman H.A."/>
            <person name="Segal G."/>
        </authorList>
    </citation>
    <scope>NUCLEOTIDE SEQUENCE [LARGE SCALE GENOMIC DNA]</scope>
    <source>
        <strain evidence="2 3">BL-540</strain>
    </source>
</reference>
<sequence>MKLRLAEPKDSLAILHWRNDPHSRAMSRDQKHIDEVSHNLWFEKLLQNPKRLLLIGEMMDEAVGMVRFDQLINGTTWEVSIALAPQFRGQGLSKKLLEKSLNYFHSKYSEAVILAEIKQSNVPSRKLFESLGFQYVSTQGDILCFSYEEAYA</sequence>
<dbReference type="PANTHER" id="PTHR43415">
    <property type="entry name" value="SPERMIDINE N(1)-ACETYLTRANSFERASE"/>
    <property type="match status" value="1"/>
</dbReference>
<evidence type="ECO:0000313" key="3">
    <source>
        <dbReference type="Proteomes" id="UP000055035"/>
    </source>
</evidence>
<dbReference type="Proteomes" id="UP000055035">
    <property type="component" value="Unassembled WGS sequence"/>
</dbReference>
<name>A0A0W0VFV1_9GAMM</name>
<dbReference type="EMBL" id="LNYJ01000003">
    <property type="protein sequence ID" value="KTD18975.1"/>
    <property type="molecule type" value="Genomic_DNA"/>
</dbReference>
<gene>
    <name evidence="2" type="ORF">Ljor_0198</name>
</gene>
<dbReference type="Gene3D" id="3.40.630.30">
    <property type="match status" value="1"/>
</dbReference>
<feature type="domain" description="N-acetyltransferase" evidence="1">
    <location>
        <begin position="1"/>
        <end position="152"/>
    </location>
</feature>
<dbReference type="InterPro" id="IPR016181">
    <property type="entry name" value="Acyl_CoA_acyltransferase"/>
</dbReference>
<dbReference type="RefSeq" id="WP_058469782.1">
    <property type="nucleotide sequence ID" value="NZ_CAAAIC010000005.1"/>
</dbReference>
<protein>
    <submittedName>
        <fullName evidence="2">N-Acyltransferase (NAT)</fullName>
    </submittedName>
</protein>
<dbReference type="OrthoDB" id="5358891at2"/>
<dbReference type="PATRIC" id="fig|456.5.peg.215"/>
<organism evidence="2 3">
    <name type="scientific">Legionella jordanis</name>
    <dbReference type="NCBI Taxonomy" id="456"/>
    <lineage>
        <taxon>Bacteria</taxon>
        <taxon>Pseudomonadati</taxon>
        <taxon>Pseudomonadota</taxon>
        <taxon>Gammaproteobacteria</taxon>
        <taxon>Legionellales</taxon>
        <taxon>Legionellaceae</taxon>
        <taxon>Legionella</taxon>
    </lineage>
</organism>
<comment type="caution">
    <text evidence="2">The sequence shown here is derived from an EMBL/GenBank/DDBJ whole genome shotgun (WGS) entry which is preliminary data.</text>
</comment>
<evidence type="ECO:0000259" key="1">
    <source>
        <dbReference type="PROSITE" id="PS51186"/>
    </source>
</evidence>
<dbReference type="AlphaFoldDB" id="A0A0W0VFV1"/>
<accession>A0A0W0VFV1</accession>
<proteinExistence type="predicted"/>
<dbReference type="CDD" id="cd04301">
    <property type="entry name" value="NAT_SF"/>
    <property type="match status" value="1"/>
</dbReference>
<keyword evidence="2" id="KW-0012">Acyltransferase</keyword>
<dbReference type="GO" id="GO:0016747">
    <property type="term" value="F:acyltransferase activity, transferring groups other than amino-acyl groups"/>
    <property type="evidence" value="ECO:0007669"/>
    <property type="project" value="InterPro"/>
</dbReference>
<dbReference type="PANTHER" id="PTHR43415:SF3">
    <property type="entry name" value="GNAT-FAMILY ACETYLTRANSFERASE"/>
    <property type="match status" value="1"/>
</dbReference>
<dbReference type="SUPFAM" id="SSF55729">
    <property type="entry name" value="Acyl-CoA N-acyltransferases (Nat)"/>
    <property type="match status" value="1"/>
</dbReference>
<dbReference type="InterPro" id="IPR000182">
    <property type="entry name" value="GNAT_dom"/>
</dbReference>